<evidence type="ECO:0000256" key="1">
    <source>
        <dbReference type="ARBA" id="ARBA00004442"/>
    </source>
</evidence>
<dbReference type="PROSITE" id="PS51257">
    <property type="entry name" value="PROKAR_LIPOPROTEIN"/>
    <property type="match status" value="1"/>
</dbReference>
<keyword evidence="5" id="KW-0998">Cell outer membrane</keyword>
<protein>
    <submittedName>
        <fullName evidence="8">Putative outer membrane starch-binding protein</fullName>
    </submittedName>
</protein>
<dbReference type="RefSeq" id="WP_111626168.1">
    <property type="nucleotide sequence ID" value="NZ_QLMC01000001.1"/>
</dbReference>
<evidence type="ECO:0000259" key="6">
    <source>
        <dbReference type="Pfam" id="PF07980"/>
    </source>
</evidence>
<dbReference type="OrthoDB" id="636214at2"/>
<dbReference type="Pfam" id="PF14322">
    <property type="entry name" value="SusD-like_3"/>
    <property type="match status" value="1"/>
</dbReference>
<gene>
    <name evidence="8" type="ORF">LX87_00034</name>
</gene>
<keyword evidence="9" id="KW-1185">Reference proteome</keyword>
<comment type="subcellular location">
    <subcellularLocation>
        <location evidence="1">Cell outer membrane</location>
    </subcellularLocation>
</comment>
<dbReference type="Proteomes" id="UP000248790">
    <property type="component" value="Unassembled WGS sequence"/>
</dbReference>
<dbReference type="InterPro" id="IPR033985">
    <property type="entry name" value="SusD-like_N"/>
</dbReference>
<keyword evidence="3" id="KW-0732">Signal</keyword>
<dbReference type="InterPro" id="IPR012944">
    <property type="entry name" value="SusD_RagB_dom"/>
</dbReference>
<evidence type="ECO:0000256" key="3">
    <source>
        <dbReference type="ARBA" id="ARBA00022729"/>
    </source>
</evidence>
<dbReference type="SUPFAM" id="SSF48452">
    <property type="entry name" value="TPR-like"/>
    <property type="match status" value="1"/>
</dbReference>
<reference evidence="8 9" key="1">
    <citation type="submission" date="2018-06" db="EMBL/GenBank/DDBJ databases">
        <title>Genomic Encyclopedia of Archaeal and Bacterial Type Strains, Phase II (KMG-II): from individual species to whole genera.</title>
        <authorList>
            <person name="Goeker M."/>
        </authorList>
    </citation>
    <scope>NUCLEOTIDE SEQUENCE [LARGE SCALE GENOMIC DNA]</scope>
    <source>
        <strain evidence="8 9">DSM 21851</strain>
    </source>
</reference>
<accession>A0A327X440</accession>
<dbReference type="Pfam" id="PF07980">
    <property type="entry name" value="SusD_RagB"/>
    <property type="match status" value="1"/>
</dbReference>
<evidence type="ECO:0000259" key="7">
    <source>
        <dbReference type="Pfam" id="PF14322"/>
    </source>
</evidence>
<evidence type="ECO:0000313" key="8">
    <source>
        <dbReference type="EMBL" id="RAK01920.1"/>
    </source>
</evidence>
<feature type="domain" description="SusD-like N-terminal" evidence="7">
    <location>
        <begin position="27"/>
        <end position="227"/>
    </location>
</feature>
<dbReference type="InterPro" id="IPR011990">
    <property type="entry name" value="TPR-like_helical_dom_sf"/>
</dbReference>
<proteinExistence type="inferred from homology"/>
<sequence length="492" mass="54036">MISISKQFLKIALLSSLMLTGQGCSEEFLEKRPQGELVTDDFFNSQEGAVQATNAIYWQLRQWPTHVFAFLAVSSMTSDDAEKGSEPGDASFLSEFDQFTLTPTNGGVNDFWTGQYLGIAKANQVIERVPAIAMDETLKARLIGEAKMIRAYLYFNLVRTFGGVPLITQLQDDNAPAVPRATSAEIYTQIEKDLNDAIAVLPEKSAYAATDLGRATKGAAKGWLAKVSMYQGKWSEVLRLTNEIMQSGQYDLKTPYEVIFTEAGENSSESLFEVQAAALPQGGGGSQYAEVQSVRGQFGWGFNVPSEDLVKAYEPGDPRKDATIIERGETMPDGVVIISNAVNPYYNQKAYVAQNETRSPNGLGDSNKNIRLLRYADIILMNAEAANELNQSQQAVTSLNAVRARARGSNTGILPNVTFTSKEQLKAAIWKERRVELAMEHDRFWDLVRQGRAGTVLRALGKKFVNGKSELMPIPQPQIDASGGVLTQNPGY</sequence>
<dbReference type="EMBL" id="QLMC01000001">
    <property type="protein sequence ID" value="RAK01920.1"/>
    <property type="molecule type" value="Genomic_DNA"/>
</dbReference>
<dbReference type="CDD" id="cd08977">
    <property type="entry name" value="SusD"/>
    <property type="match status" value="1"/>
</dbReference>
<keyword evidence="4" id="KW-0472">Membrane</keyword>
<comment type="similarity">
    <text evidence="2">Belongs to the SusD family.</text>
</comment>
<dbReference type="GO" id="GO:0009279">
    <property type="term" value="C:cell outer membrane"/>
    <property type="evidence" value="ECO:0007669"/>
    <property type="project" value="UniProtKB-SubCell"/>
</dbReference>
<name>A0A327X440_LARAB</name>
<evidence type="ECO:0000256" key="2">
    <source>
        <dbReference type="ARBA" id="ARBA00006275"/>
    </source>
</evidence>
<dbReference type="AlphaFoldDB" id="A0A327X440"/>
<evidence type="ECO:0000313" key="9">
    <source>
        <dbReference type="Proteomes" id="UP000248790"/>
    </source>
</evidence>
<evidence type="ECO:0000256" key="5">
    <source>
        <dbReference type="ARBA" id="ARBA00023237"/>
    </source>
</evidence>
<comment type="caution">
    <text evidence="8">The sequence shown here is derived from an EMBL/GenBank/DDBJ whole genome shotgun (WGS) entry which is preliminary data.</text>
</comment>
<evidence type="ECO:0000256" key="4">
    <source>
        <dbReference type="ARBA" id="ARBA00023136"/>
    </source>
</evidence>
<dbReference type="Gene3D" id="1.25.40.390">
    <property type="match status" value="1"/>
</dbReference>
<feature type="domain" description="RagB/SusD" evidence="6">
    <location>
        <begin position="304"/>
        <end position="492"/>
    </location>
</feature>
<organism evidence="8 9">
    <name type="scientific">Larkinella arboricola</name>
    <dbReference type="NCBI Taxonomy" id="643671"/>
    <lineage>
        <taxon>Bacteria</taxon>
        <taxon>Pseudomonadati</taxon>
        <taxon>Bacteroidota</taxon>
        <taxon>Cytophagia</taxon>
        <taxon>Cytophagales</taxon>
        <taxon>Spirosomataceae</taxon>
        <taxon>Larkinella</taxon>
    </lineage>
</organism>